<proteinExistence type="predicted"/>
<sequence>MENIDCLKIPGYDFWIEVDGKRAKQYQVKETNASGHNVVSCYIVSEVGKEFRIGIKNYENSSLTSIKLYLNDDRVSKSVYGHWGTREEFISHIYTSQNEKRKFTFTAIRFEEDEHTELTTIPQNLGTIRAEVFRVVNLRYKYSAPPRITTLNTPTLLSEKSKTAEGIAPLPALNPTHNGDGDRGEKGTVQHSEFHSKEGRKSAIRTIESENSTANGLNATSSKEPIIIENSDDDAKYIPNRATTTQCGNVKVEEHVSFSKRSGETLDPQARREKRIKKASDPVIIIIDSD</sequence>
<name>A0AAV5ADX5_9AGAM</name>
<organism evidence="3 4">
    <name type="scientific">Clathrus columnatus</name>
    <dbReference type="NCBI Taxonomy" id="1419009"/>
    <lineage>
        <taxon>Eukaryota</taxon>
        <taxon>Fungi</taxon>
        <taxon>Dikarya</taxon>
        <taxon>Basidiomycota</taxon>
        <taxon>Agaricomycotina</taxon>
        <taxon>Agaricomycetes</taxon>
        <taxon>Phallomycetidae</taxon>
        <taxon>Phallales</taxon>
        <taxon>Clathraceae</taxon>
        <taxon>Clathrus</taxon>
    </lineage>
</organism>
<feature type="compositionally biased region" description="Basic and acidic residues" evidence="1">
    <location>
        <begin position="179"/>
        <end position="201"/>
    </location>
</feature>
<reference evidence="3" key="1">
    <citation type="submission" date="2021-10" db="EMBL/GenBank/DDBJ databases">
        <title>De novo Genome Assembly of Clathrus columnatus (Basidiomycota, Fungi) Using Illumina and Nanopore Sequence Data.</title>
        <authorList>
            <person name="Ogiso-Tanaka E."/>
            <person name="Itagaki H."/>
            <person name="Hosoya T."/>
            <person name="Hosaka K."/>
        </authorList>
    </citation>
    <scope>NUCLEOTIDE SEQUENCE</scope>
    <source>
        <strain evidence="3">MO-923</strain>
    </source>
</reference>
<evidence type="ECO:0000259" key="2">
    <source>
        <dbReference type="Pfam" id="PF25534"/>
    </source>
</evidence>
<accession>A0AAV5ADX5</accession>
<comment type="caution">
    <text evidence="3">The sequence shown here is derived from an EMBL/GenBank/DDBJ whole genome shotgun (WGS) entry which is preliminary data.</text>
</comment>
<gene>
    <name evidence="3" type="ORF">Clacol_006155</name>
</gene>
<dbReference type="Proteomes" id="UP001050691">
    <property type="component" value="Unassembled WGS sequence"/>
</dbReference>
<feature type="domain" description="DUF7918" evidence="2">
    <location>
        <begin position="15"/>
        <end position="160"/>
    </location>
</feature>
<evidence type="ECO:0000256" key="1">
    <source>
        <dbReference type="SAM" id="MobiDB-lite"/>
    </source>
</evidence>
<keyword evidence="4" id="KW-1185">Reference proteome</keyword>
<protein>
    <recommendedName>
        <fullName evidence="2">DUF7918 domain-containing protein</fullName>
    </recommendedName>
</protein>
<dbReference type="EMBL" id="BPWL01000007">
    <property type="protein sequence ID" value="GJJ11917.1"/>
    <property type="molecule type" value="Genomic_DNA"/>
</dbReference>
<dbReference type="InterPro" id="IPR057678">
    <property type="entry name" value="DUF7918"/>
</dbReference>
<feature type="region of interest" description="Disordered" evidence="1">
    <location>
        <begin position="168"/>
        <end position="202"/>
    </location>
</feature>
<dbReference type="Pfam" id="PF25534">
    <property type="entry name" value="DUF7918"/>
    <property type="match status" value="1"/>
</dbReference>
<dbReference type="AlphaFoldDB" id="A0AAV5ADX5"/>
<evidence type="ECO:0000313" key="3">
    <source>
        <dbReference type="EMBL" id="GJJ11917.1"/>
    </source>
</evidence>
<evidence type="ECO:0000313" key="4">
    <source>
        <dbReference type="Proteomes" id="UP001050691"/>
    </source>
</evidence>